<keyword evidence="2" id="KW-1185">Reference proteome</keyword>
<evidence type="ECO:0000313" key="1">
    <source>
        <dbReference type="EMBL" id="KNC80769.1"/>
    </source>
</evidence>
<gene>
    <name evidence="1" type="ORF">SARC_06878</name>
</gene>
<dbReference type="RefSeq" id="XP_014154671.1">
    <property type="nucleotide sequence ID" value="XM_014299196.1"/>
</dbReference>
<protein>
    <submittedName>
        <fullName evidence="1">Uncharacterized protein</fullName>
    </submittedName>
</protein>
<proteinExistence type="predicted"/>
<dbReference type="Proteomes" id="UP000054560">
    <property type="component" value="Unassembled WGS sequence"/>
</dbReference>
<name>A0A0L0FVV0_9EUKA</name>
<sequence length="192" mass="21052">MGGMGRSTAAFTCSRNMEGLWKKLHNGEYCPYELQAELVGAQLLLCDVRELAAVLNTPGGQSLCVGRIVYSPYTEGALVMAPGDEEVLVSESAAPGEDSQETDKFLTVDGCWSIKQGLRSFEQNRRSVTDVLAPEEDNRTNHEKWSLALAGLQMDALHYAYPDIPKDVVPVVVKCLQDCLDSLFEGRQIPVV</sequence>
<dbReference type="GeneID" id="25907382"/>
<accession>A0A0L0FVV0</accession>
<reference evidence="1 2" key="1">
    <citation type="submission" date="2011-02" db="EMBL/GenBank/DDBJ databases">
        <title>The Genome Sequence of Sphaeroforma arctica JP610.</title>
        <authorList>
            <consortium name="The Broad Institute Genome Sequencing Platform"/>
            <person name="Russ C."/>
            <person name="Cuomo C."/>
            <person name="Young S.K."/>
            <person name="Zeng Q."/>
            <person name="Gargeya S."/>
            <person name="Alvarado L."/>
            <person name="Berlin A."/>
            <person name="Chapman S.B."/>
            <person name="Chen Z."/>
            <person name="Freedman E."/>
            <person name="Gellesch M."/>
            <person name="Goldberg J."/>
            <person name="Griggs A."/>
            <person name="Gujja S."/>
            <person name="Heilman E."/>
            <person name="Heiman D."/>
            <person name="Howarth C."/>
            <person name="Mehta T."/>
            <person name="Neiman D."/>
            <person name="Pearson M."/>
            <person name="Roberts A."/>
            <person name="Saif S."/>
            <person name="Shea T."/>
            <person name="Shenoy N."/>
            <person name="Sisk P."/>
            <person name="Stolte C."/>
            <person name="Sykes S."/>
            <person name="White J."/>
            <person name="Yandava C."/>
            <person name="Burger G."/>
            <person name="Gray M.W."/>
            <person name="Holland P.W.H."/>
            <person name="King N."/>
            <person name="Lang F.B.F."/>
            <person name="Roger A.J."/>
            <person name="Ruiz-Trillo I."/>
            <person name="Haas B."/>
            <person name="Nusbaum C."/>
            <person name="Birren B."/>
        </authorList>
    </citation>
    <scope>NUCLEOTIDE SEQUENCE [LARGE SCALE GENOMIC DNA]</scope>
    <source>
        <strain evidence="1 2">JP610</strain>
    </source>
</reference>
<evidence type="ECO:0000313" key="2">
    <source>
        <dbReference type="Proteomes" id="UP000054560"/>
    </source>
</evidence>
<organism evidence="1 2">
    <name type="scientific">Sphaeroforma arctica JP610</name>
    <dbReference type="NCBI Taxonomy" id="667725"/>
    <lineage>
        <taxon>Eukaryota</taxon>
        <taxon>Ichthyosporea</taxon>
        <taxon>Ichthyophonida</taxon>
        <taxon>Sphaeroforma</taxon>
    </lineage>
</organism>
<dbReference type="AlphaFoldDB" id="A0A0L0FVV0"/>
<dbReference type="EMBL" id="KQ242110">
    <property type="protein sequence ID" value="KNC80769.1"/>
    <property type="molecule type" value="Genomic_DNA"/>
</dbReference>